<evidence type="ECO:0000313" key="4">
    <source>
        <dbReference type="Proteomes" id="UP001175000"/>
    </source>
</evidence>
<dbReference type="PANTHER" id="PTHR42791:SF1">
    <property type="entry name" value="N-ACETYLTRANSFERASE DOMAIN-CONTAINING PROTEIN"/>
    <property type="match status" value="1"/>
</dbReference>
<sequence>MVAAVPEDIPTLASISSDAFESDAQTEMKGHGRAPFLMKEYALESLPGEIKNPRIRIIKAIEEETGAIMGFCTWGFRGLAPPDVPEADVDVDRASQQLEQTTHSSPAQVQPASGKEEDEEEKRTRDDPIARLEDLTSRDLKDWQDTIMPEGASCLFIIGLSVSPAFQRRGVGSALLKWGTDLADKHKSYAWVHSSAGAWRAYANAGFKVVRVLDVDLDEYAPVSAPVERYPGGKWGHYVFRYMVYGSCPLLGSAGRE</sequence>
<feature type="compositionally biased region" description="Basic and acidic residues" evidence="1">
    <location>
        <begin position="121"/>
        <end position="131"/>
    </location>
</feature>
<reference evidence="3" key="1">
    <citation type="submission" date="2023-06" db="EMBL/GenBank/DDBJ databases">
        <title>Genome-scale phylogeny and comparative genomics of the fungal order Sordariales.</title>
        <authorList>
            <consortium name="Lawrence Berkeley National Laboratory"/>
            <person name="Hensen N."/>
            <person name="Bonometti L."/>
            <person name="Westerberg I."/>
            <person name="Brannstrom I.O."/>
            <person name="Guillou S."/>
            <person name="Cros-Aarteil S."/>
            <person name="Calhoun S."/>
            <person name="Haridas S."/>
            <person name="Kuo A."/>
            <person name="Mondo S."/>
            <person name="Pangilinan J."/>
            <person name="Riley R."/>
            <person name="Labutti K."/>
            <person name="Andreopoulos B."/>
            <person name="Lipzen A."/>
            <person name="Chen C."/>
            <person name="Yanf M."/>
            <person name="Daum C."/>
            <person name="Ng V."/>
            <person name="Clum A."/>
            <person name="Steindorff A."/>
            <person name="Ohm R."/>
            <person name="Martin F."/>
            <person name="Silar P."/>
            <person name="Natvig D."/>
            <person name="Lalanne C."/>
            <person name="Gautier V."/>
            <person name="Ament-Velasquez S.L."/>
            <person name="Kruys A."/>
            <person name="Hutchinson M.I."/>
            <person name="Powell A.J."/>
            <person name="Barry K."/>
            <person name="Miller A.N."/>
            <person name="Grigoriev I.V."/>
            <person name="Debuchy R."/>
            <person name="Gladieux P."/>
            <person name="Thoren M.H."/>
            <person name="Johannesson H."/>
        </authorList>
    </citation>
    <scope>NUCLEOTIDE SEQUENCE</scope>
    <source>
        <strain evidence="3">CBS 606.72</strain>
    </source>
</reference>
<dbReference type="PROSITE" id="PS51186">
    <property type="entry name" value="GNAT"/>
    <property type="match status" value="1"/>
</dbReference>
<dbReference type="Gene3D" id="3.40.630.30">
    <property type="match status" value="1"/>
</dbReference>
<accession>A0AA39WFX5</accession>
<feature type="compositionally biased region" description="Polar residues" evidence="1">
    <location>
        <begin position="96"/>
        <end position="111"/>
    </location>
</feature>
<protein>
    <submittedName>
        <fullName evidence="3">Acyl-CoA N-acyltransferase</fullName>
    </submittedName>
</protein>
<dbReference type="AlphaFoldDB" id="A0AA39WFX5"/>
<comment type="caution">
    <text evidence="3">The sequence shown here is derived from an EMBL/GenBank/DDBJ whole genome shotgun (WGS) entry which is preliminary data.</text>
</comment>
<dbReference type="GO" id="GO:0016747">
    <property type="term" value="F:acyltransferase activity, transferring groups other than amino-acyl groups"/>
    <property type="evidence" value="ECO:0007669"/>
    <property type="project" value="InterPro"/>
</dbReference>
<dbReference type="InterPro" id="IPR016181">
    <property type="entry name" value="Acyl_CoA_acyltransferase"/>
</dbReference>
<dbReference type="Pfam" id="PF00583">
    <property type="entry name" value="Acetyltransf_1"/>
    <property type="match status" value="1"/>
</dbReference>
<evidence type="ECO:0000313" key="3">
    <source>
        <dbReference type="EMBL" id="KAK0614652.1"/>
    </source>
</evidence>
<dbReference type="InterPro" id="IPR000182">
    <property type="entry name" value="GNAT_dom"/>
</dbReference>
<dbReference type="PANTHER" id="PTHR42791">
    <property type="entry name" value="GNAT FAMILY ACETYLTRANSFERASE"/>
    <property type="match status" value="1"/>
</dbReference>
<proteinExistence type="predicted"/>
<dbReference type="EMBL" id="JAULSU010000006">
    <property type="protein sequence ID" value="KAK0614652.1"/>
    <property type="molecule type" value="Genomic_DNA"/>
</dbReference>
<gene>
    <name evidence="3" type="ORF">B0T14DRAFT_437457</name>
</gene>
<keyword evidence="4" id="KW-1185">Reference proteome</keyword>
<evidence type="ECO:0000256" key="1">
    <source>
        <dbReference type="SAM" id="MobiDB-lite"/>
    </source>
</evidence>
<dbReference type="CDD" id="cd04301">
    <property type="entry name" value="NAT_SF"/>
    <property type="match status" value="1"/>
</dbReference>
<dbReference type="Proteomes" id="UP001175000">
    <property type="component" value="Unassembled WGS sequence"/>
</dbReference>
<evidence type="ECO:0000259" key="2">
    <source>
        <dbReference type="PROSITE" id="PS51186"/>
    </source>
</evidence>
<dbReference type="InterPro" id="IPR052523">
    <property type="entry name" value="Trichothecene_AcTrans"/>
</dbReference>
<organism evidence="3 4">
    <name type="scientific">Immersiella caudata</name>
    <dbReference type="NCBI Taxonomy" id="314043"/>
    <lineage>
        <taxon>Eukaryota</taxon>
        <taxon>Fungi</taxon>
        <taxon>Dikarya</taxon>
        <taxon>Ascomycota</taxon>
        <taxon>Pezizomycotina</taxon>
        <taxon>Sordariomycetes</taxon>
        <taxon>Sordariomycetidae</taxon>
        <taxon>Sordariales</taxon>
        <taxon>Lasiosphaeriaceae</taxon>
        <taxon>Immersiella</taxon>
    </lineage>
</organism>
<dbReference type="SUPFAM" id="SSF55729">
    <property type="entry name" value="Acyl-CoA N-acyltransferases (Nat)"/>
    <property type="match status" value="1"/>
</dbReference>
<feature type="region of interest" description="Disordered" evidence="1">
    <location>
        <begin position="96"/>
        <end position="131"/>
    </location>
</feature>
<feature type="domain" description="N-acetyltransferase" evidence="2">
    <location>
        <begin position="82"/>
        <end position="233"/>
    </location>
</feature>
<name>A0AA39WFX5_9PEZI</name>